<organism evidence="3 4">
    <name type="scientific">Ramlibacter albus</name>
    <dbReference type="NCBI Taxonomy" id="2079448"/>
    <lineage>
        <taxon>Bacteria</taxon>
        <taxon>Pseudomonadati</taxon>
        <taxon>Pseudomonadota</taxon>
        <taxon>Betaproteobacteria</taxon>
        <taxon>Burkholderiales</taxon>
        <taxon>Comamonadaceae</taxon>
        <taxon>Ramlibacter</taxon>
    </lineage>
</organism>
<reference evidence="3" key="1">
    <citation type="submission" date="2020-08" db="EMBL/GenBank/DDBJ databases">
        <title>Ramlibacter sp. GTP1 16S ribosomal RNA gene genome sequencing and assembly.</title>
        <authorList>
            <person name="Kang M."/>
        </authorList>
    </citation>
    <scope>NUCLEOTIDE SEQUENCE</scope>
    <source>
        <strain evidence="3">GTP1</strain>
    </source>
</reference>
<proteinExistence type="inferred from homology"/>
<dbReference type="SUPFAM" id="SSF53850">
    <property type="entry name" value="Periplasmic binding protein-like II"/>
    <property type="match status" value="1"/>
</dbReference>
<feature type="signal peptide" evidence="2">
    <location>
        <begin position="1"/>
        <end position="22"/>
    </location>
</feature>
<sequence>MKLLFQVLTLLSSLCCAPQLLAQDAGGYPNRPIHIVVPFSTGGPGDVLARVIAERLRSAWKQPVIIDYRPGAATQIGTAAVAKAAPDGYTMGIVTMAHVTNPSWFEGQLPYDAIRDLRGVTQIVDLHIAILATPKLEANNLAELIALSKKKPGEITFATVPGTGGHLAGEFLNTLTGASLRFVPYKGAQDVKNDLIPGRIDLSFDPLTAADMQLVQAKRLKVLALAGSGRSKLAPDYPLASETVPSFVASGMMGLVVPKATPTDIVQRIYRELNKAMQSGDLREAIMQLFMEPKLSSPEEFDALIASETSKWTGVVRKIRAGSPDASRK</sequence>
<dbReference type="PANTHER" id="PTHR42928">
    <property type="entry name" value="TRICARBOXYLATE-BINDING PROTEIN"/>
    <property type="match status" value="1"/>
</dbReference>
<dbReference type="PANTHER" id="PTHR42928:SF5">
    <property type="entry name" value="BLR1237 PROTEIN"/>
    <property type="match status" value="1"/>
</dbReference>
<evidence type="ECO:0000313" key="4">
    <source>
        <dbReference type="Proteomes" id="UP000596827"/>
    </source>
</evidence>
<gene>
    <name evidence="3" type="ORF">H8R02_01085</name>
</gene>
<accession>A0A923S0W9</accession>
<comment type="caution">
    <text evidence="3">The sequence shown here is derived from an EMBL/GenBank/DDBJ whole genome shotgun (WGS) entry which is preliminary data.</text>
</comment>
<keyword evidence="4" id="KW-1185">Reference proteome</keyword>
<comment type="similarity">
    <text evidence="1">Belongs to the UPF0065 (bug) family.</text>
</comment>
<dbReference type="Proteomes" id="UP000596827">
    <property type="component" value="Unassembled WGS sequence"/>
</dbReference>
<protein>
    <submittedName>
        <fullName evidence="3">Tripartite tricarboxylate transporter substrate binding protein</fullName>
    </submittedName>
</protein>
<dbReference type="Gene3D" id="3.40.190.150">
    <property type="entry name" value="Bordetella uptake gene, domain 1"/>
    <property type="match status" value="1"/>
</dbReference>
<feature type="chain" id="PRO_5037817747" evidence="2">
    <location>
        <begin position="23"/>
        <end position="329"/>
    </location>
</feature>
<evidence type="ECO:0000256" key="2">
    <source>
        <dbReference type="SAM" id="SignalP"/>
    </source>
</evidence>
<dbReference type="InterPro" id="IPR042100">
    <property type="entry name" value="Bug_dom1"/>
</dbReference>
<name>A0A923S0W9_9BURK</name>
<dbReference type="AlphaFoldDB" id="A0A923S0W9"/>
<evidence type="ECO:0000313" key="3">
    <source>
        <dbReference type="EMBL" id="MBC5763028.1"/>
    </source>
</evidence>
<dbReference type="PIRSF" id="PIRSF017082">
    <property type="entry name" value="YflP"/>
    <property type="match status" value="1"/>
</dbReference>
<dbReference type="Pfam" id="PF03401">
    <property type="entry name" value="TctC"/>
    <property type="match status" value="1"/>
</dbReference>
<keyword evidence="2" id="KW-0732">Signal</keyword>
<dbReference type="RefSeq" id="WP_187079498.1">
    <property type="nucleotide sequence ID" value="NZ_JACORU010000001.1"/>
</dbReference>
<dbReference type="EMBL" id="JACORU010000001">
    <property type="protein sequence ID" value="MBC5763028.1"/>
    <property type="molecule type" value="Genomic_DNA"/>
</dbReference>
<dbReference type="InterPro" id="IPR005064">
    <property type="entry name" value="BUG"/>
</dbReference>
<evidence type="ECO:0000256" key="1">
    <source>
        <dbReference type="ARBA" id="ARBA00006987"/>
    </source>
</evidence>
<dbReference type="Gene3D" id="3.40.190.10">
    <property type="entry name" value="Periplasmic binding protein-like II"/>
    <property type="match status" value="1"/>
</dbReference>